<evidence type="ECO:0000259" key="11">
    <source>
        <dbReference type="Pfam" id="PF22692"/>
    </source>
</evidence>
<dbReference type="AlphaFoldDB" id="A0A1D7U6X4"/>
<accession>A0A1D7U6X4</accession>
<dbReference type="InterPro" id="IPR053967">
    <property type="entry name" value="LlgE_F_G-like_D1"/>
</dbReference>
<dbReference type="KEGG" id="bvv:BHK69_24245"/>
<evidence type="ECO:0000256" key="1">
    <source>
        <dbReference type="ARBA" id="ARBA00004117"/>
    </source>
</evidence>
<comment type="subcellular location">
    <subcellularLocation>
        <location evidence="1 8">Bacterial flagellum basal body</location>
    </subcellularLocation>
</comment>
<dbReference type="EMBL" id="CP017147">
    <property type="protein sequence ID" value="AOO83138.1"/>
    <property type="molecule type" value="Genomic_DNA"/>
</dbReference>
<dbReference type="OrthoDB" id="9804559at2"/>
<dbReference type="PANTHER" id="PTHR30435:SF19">
    <property type="entry name" value="FLAGELLAR BASAL-BODY ROD PROTEIN FLGG"/>
    <property type="match status" value="1"/>
</dbReference>
<dbReference type="GO" id="GO:0009426">
    <property type="term" value="C:bacterial-type flagellum basal body, distal rod"/>
    <property type="evidence" value="ECO:0007669"/>
    <property type="project" value="UniProtKB-UniRule"/>
</dbReference>
<evidence type="ECO:0000259" key="9">
    <source>
        <dbReference type="Pfam" id="PF00460"/>
    </source>
</evidence>
<dbReference type="InterPro" id="IPR012834">
    <property type="entry name" value="FlgG_G_neg"/>
</dbReference>
<evidence type="ECO:0000256" key="6">
    <source>
        <dbReference type="ARBA" id="ARBA00032912"/>
    </source>
</evidence>
<evidence type="ECO:0000256" key="2">
    <source>
        <dbReference type="ARBA" id="ARBA00009677"/>
    </source>
</evidence>
<dbReference type="Pfam" id="PF06429">
    <property type="entry name" value="Flg_bbr_C"/>
    <property type="match status" value="1"/>
</dbReference>
<evidence type="ECO:0000259" key="10">
    <source>
        <dbReference type="Pfam" id="PF06429"/>
    </source>
</evidence>
<reference evidence="12 13" key="1">
    <citation type="journal article" date="2015" name="Antonie Van Leeuwenhoek">
        <title>Bosea vaviloviae sp. nov., a new species of slow-growing rhizobia isolated from nodules of the relict species Vavilovia formosa (Stev.) Fed.</title>
        <authorList>
            <person name="Safronova V.I."/>
            <person name="Kuznetsova I.G."/>
            <person name="Sazanova A.L."/>
            <person name="Kimeklis A.K."/>
            <person name="Belimov A.A."/>
            <person name="Andronov E.E."/>
            <person name="Pinaev A.G."/>
            <person name="Chizhevskaya E.P."/>
            <person name="Pukhaev A.R."/>
            <person name="Popov K.P."/>
            <person name="Willems A."/>
            <person name="Tikhonovich I.A."/>
        </authorList>
    </citation>
    <scope>NUCLEOTIDE SEQUENCE [LARGE SCALE GENOMIC DNA]</scope>
    <source>
        <strain evidence="12 13">Vaf18</strain>
    </source>
</reference>
<dbReference type="STRING" id="1526658.BHK69_24245"/>
<dbReference type="RefSeq" id="WP_069692339.1">
    <property type="nucleotide sequence ID" value="NZ_CP017147.1"/>
</dbReference>
<dbReference type="GO" id="GO:0071978">
    <property type="term" value="P:bacterial-type flagellum-dependent swarming motility"/>
    <property type="evidence" value="ECO:0007669"/>
    <property type="project" value="TreeGrafter"/>
</dbReference>
<feature type="domain" description="Flagellar basal body rod protein N-terminal" evidence="9">
    <location>
        <begin position="4"/>
        <end position="34"/>
    </location>
</feature>
<dbReference type="Proteomes" id="UP000094969">
    <property type="component" value="Chromosome"/>
</dbReference>
<evidence type="ECO:0000256" key="7">
    <source>
        <dbReference type="NCBIfam" id="TIGR02488"/>
    </source>
</evidence>
<dbReference type="InterPro" id="IPR019776">
    <property type="entry name" value="Flagellar_basal_body_rod_CS"/>
</dbReference>
<dbReference type="SUPFAM" id="SSF117143">
    <property type="entry name" value="Flagellar hook protein flgE"/>
    <property type="match status" value="1"/>
</dbReference>
<gene>
    <name evidence="12" type="ORF">BHK69_24245</name>
</gene>
<dbReference type="PANTHER" id="PTHR30435">
    <property type="entry name" value="FLAGELLAR PROTEIN"/>
    <property type="match status" value="1"/>
</dbReference>
<comment type="similarity">
    <text evidence="2 8">Belongs to the flagella basal body rod proteins family.</text>
</comment>
<dbReference type="NCBIfam" id="TIGR03506">
    <property type="entry name" value="FlgEFG_subfam"/>
    <property type="match status" value="2"/>
</dbReference>
<evidence type="ECO:0000256" key="5">
    <source>
        <dbReference type="ARBA" id="ARBA00025933"/>
    </source>
</evidence>
<keyword evidence="12" id="KW-0282">Flagellum</keyword>
<proteinExistence type="inferred from homology"/>
<dbReference type="InterPro" id="IPR037925">
    <property type="entry name" value="FlgE/F/G-like"/>
</dbReference>
<evidence type="ECO:0000256" key="8">
    <source>
        <dbReference type="RuleBase" id="RU362116"/>
    </source>
</evidence>
<keyword evidence="13" id="KW-1185">Reference proteome</keyword>
<dbReference type="InterPro" id="IPR001444">
    <property type="entry name" value="Flag_bb_rod_N"/>
</dbReference>
<keyword evidence="4 8" id="KW-0975">Bacterial flagellum</keyword>
<dbReference type="InterPro" id="IPR020013">
    <property type="entry name" value="Flagellar_FlgE/F/G"/>
</dbReference>
<evidence type="ECO:0000256" key="4">
    <source>
        <dbReference type="ARBA" id="ARBA00023143"/>
    </source>
</evidence>
<dbReference type="InterPro" id="IPR010930">
    <property type="entry name" value="Flg_bb/hook_C_dom"/>
</dbReference>
<evidence type="ECO:0000313" key="13">
    <source>
        <dbReference type="Proteomes" id="UP000094969"/>
    </source>
</evidence>
<evidence type="ECO:0000313" key="12">
    <source>
        <dbReference type="EMBL" id="AOO83138.1"/>
    </source>
</evidence>
<dbReference type="Pfam" id="PF00460">
    <property type="entry name" value="Flg_bb_rod"/>
    <property type="match status" value="1"/>
</dbReference>
<keyword evidence="12" id="KW-0966">Cell projection</keyword>
<dbReference type="Pfam" id="PF22692">
    <property type="entry name" value="LlgE_F_G_D1"/>
    <property type="match status" value="1"/>
</dbReference>
<dbReference type="PROSITE" id="PS00588">
    <property type="entry name" value="FLAGELLA_BB_ROD"/>
    <property type="match status" value="1"/>
</dbReference>
<sequence length="263" mass="28082">MRALQTAATGMMAQELNVQVISNNIANVRTTGYKRQTVHFQDLLYENFRRAGSATSDQNTMVPAGTFIGSGVKTTSTGRIMSQGNLSSTEKQYDVAIRGEGLFKIRMPDGRTTYSRDGSFDLDAQGQLVTRDGYTVEPGITVPNNATSVSINAQGTVEVQLPGQTAPQTLGQLQLTRFVNKVGLESIGDNLFVETAASGPAIDGVGGGEGFGSLQQNYLEEGNVQAVTELTTLIAAQRAYEMNSKVITAADQMMSATTSMFRG</sequence>
<name>A0A1D7U6X4_9HYPH</name>
<organism evidence="12 13">
    <name type="scientific">Bosea vaviloviae</name>
    <dbReference type="NCBI Taxonomy" id="1526658"/>
    <lineage>
        <taxon>Bacteria</taxon>
        <taxon>Pseudomonadati</taxon>
        <taxon>Pseudomonadota</taxon>
        <taxon>Alphaproteobacteria</taxon>
        <taxon>Hyphomicrobiales</taxon>
        <taxon>Boseaceae</taxon>
        <taxon>Bosea</taxon>
    </lineage>
</organism>
<evidence type="ECO:0000256" key="3">
    <source>
        <dbReference type="ARBA" id="ARBA00017948"/>
    </source>
</evidence>
<feature type="domain" description="Flagellar hook protein FlgE/F/G-like D1" evidence="11">
    <location>
        <begin position="96"/>
        <end position="159"/>
    </location>
</feature>
<comment type="subunit">
    <text evidence="5 8">The basal body constitutes a major portion of the flagellar organelle and consists of four rings (L,P,S, and M) mounted on a central rod. The rod consists of about 26 subunits of FlgG in the distal portion, and FlgB, FlgC and FlgF are thought to build up the proximal portion of the rod with about 6 subunits each.</text>
</comment>
<protein>
    <recommendedName>
        <fullName evidence="3 7">Flagellar basal-body rod protein FlgG</fullName>
    </recommendedName>
    <alternativeName>
        <fullName evidence="6 8">Distal rod protein</fullName>
    </alternativeName>
</protein>
<dbReference type="NCBIfam" id="TIGR02488">
    <property type="entry name" value="flgG_G_neg"/>
    <property type="match status" value="1"/>
</dbReference>
<keyword evidence="12" id="KW-0969">Cilium</keyword>
<feature type="domain" description="Flagellar basal-body/hook protein C-terminal" evidence="10">
    <location>
        <begin position="215"/>
        <end position="260"/>
    </location>
</feature>